<accession>A0A5D4ILR0</accession>
<gene>
    <name evidence="1" type="ORF">FY004_29180</name>
</gene>
<sequence>MPLQAAEFFAELCLPFHDHTVVGNTYFAAPVPGASLRLRIDFAETIHAGTYGGLRVAVVHPDRGETDAVVLSFLDHGTFHRRDEAANRRPNSKHYATFDESHLPGRPPWHGAVVTWLRDAIEKYSAVWFPGAWAAHSQSRAIDHAVHMAPGTPTVNAARGR</sequence>
<protein>
    <submittedName>
        <fullName evidence="1">Uncharacterized protein</fullName>
    </submittedName>
</protein>
<dbReference type="RefSeq" id="WP_148904303.1">
    <property type="nucleotide sequence ID" value="NZ_VSZQ01000204.1"/>
</dbReference>
<dbReference type="Proteomes" id="UP000323242">
    <property type="component" value="Unassembled WGS sequence"/>
</dbReference>
<comment type="caution">
    <text evidence="1">The sequence shown here is derived from an EMBL/GenBank/DDBJ whole genome shotgun (WGS) entry which is preliminary data.</text>
</comment>
<keyword evidence="2" id="KW-1185">Reference proteome</keyword>
<dbReference type="EMBL" id="VSZQ01000204">
    <property type="protein sequence ID" value="TYR52340.1"/>
    <property type="molecule type" value="Genomic_DNA"/>
</dbReference>
<evidence type="ECO:0000313" key="2">
    <source>
        <dbReference type="Proteomes" id="UP000323242"/>
    </source>
</evidence>
<name>A0A5D4ILR0_9ACTN</name>
<organism evidence="1 2">
    <name type="scientific">Streptomyces parvus</name>
    <dbReference type="NCBI Taxonomy" id="66428"/>
    <lineage>
        <taxon>Bacteria</taxon>
        <taxon>Bacillati</taxon>
        <taxon>Actinomycetota</taxon>
        <taxon>Actinomycetes</taxon>
        <taxon>Kitasatosporales</taxon>
        <taxon>Streptomycetaceae</taxon>
        <taxon>Streptomyces</taxon>
    </lineage>
</organism>
<dbReference type="AlphaFoldDB" id="A0A5D4ILR0"/>
<proteinExistence type="predicted"/>
<reference evidence="1 2" key="1">
    <citation type="submission" date="2019-08" db="EMBL/GenBank/DDBJ databases">
        <title>Draft genome for granaticin producer strain Streptomyces parvus C05.</title>
        <authorList>
            <person name="Gonzalez-Pimentel J.L."/>
        </authorList>
    </citation>
    <scope>NUCLEOTIDE SEQUENCE [LARGE SCALE GENOMIC DNA]</scope>
    <source>
        <strain evidence="1 2">C05</strain>
    </source>
</reference>
<evidence type="ECO:0000313" key="1">
    <source>
        <dbReference type="EMBL" id="TYR52340.1"/>
    </source>
</evidence>